<keyword evidence="2" id="KW-0233">DNA recombination</keyword>
<dbReference type="InterPro" id="IPR003717">
    <property type="entry name" value="RecO"/>
</dbReference>
<dbReference type="Proteomes" id="UP000229342">
    <property type="component" value="Unassembled WGS sequence"/>
</dbReference>
<reference evidence="5 6" key="1">
    <citation type="submission" date="2017-09" db="EMBL/GenBank/DDBJ databases">
        <title>Depth-based differentiation of microbial function through sediment-hosted aquifers and enrichment of novel symbionts in the deep terrestrial subsurface.</title>
        <authorList>
            <person name="Probst A.J."/>
            <person name="Ladd B."/>
            <person name="Jarett J.K."/>
            <person name="Geller-Mcgrath D.E."/>
            <person name="Sieber C.M."/>
            <person name="Emerson J.B."/>
            <person name="Anantharaman K."/>
            <person name="Thomas B.C."/>
            <person name="Malmstrom R."/>
            <person name="Stieglmeier M."/>
            <person name="Klingl A."/>
            <person name="Woyke T."/>
            <person name="Ryan C.M."/>
            <person name="Banfield J.F."/>
        </authorList>
    </citation>
    <scope>NUCLEOTIDE SEQUENCE [LARGE SCALE GENOMIC DNA]</scope>
    <source>
        <strain evidence="5">CG11_big_fil_rev_8_21_14_0_20_46_11</strain>
    </source>
</reference>
<dbReference type="SUPFAM" id="SSF50249">
    <property type="entry name" value="Nucleic acid-binding proteins"/>
    <property type="match status" value="1"/>
</dbReference>
<evidence type="ECO:0000313" key="6">
    <source>
        <dbReference type="Proteomes" id="UP000229342"/>
    </source>
</evidence>
<keyword evidence="1" id="KW-0227">DNA damage</keyword>
<dbReference type="PANTHER" id="PTHR33991:SF1">
    <property type="entry name" value="DNA REPAIR PROTEIN RECO"/>
    <property type="match status" value="1"/>
</dbReference>
<comment type="caution">
    <text evidence="5">The sequence shown here is derived from an EMBL/GenBank/DDBJ whole genome shotgun (WGS) entry which is preliminary data.</text>
</comment>
<proteinExistence type="predicted"/>
<protein>
    <recommendedName>
        <fullName evidence="4">DNA replication/recombination mediator RecO N-terminal domain-containing protein</fullName>
    </recommendedName>
</protein>
<dbReference type="InterPro" id="IPR012340">
    <property type="entry name" value="NA-bd_OB-fold"/>
</dbReference>
<evidence type="ECO:0000256" key="3">
    <source>
        <dbReference type="ARBA" id="ARBA00023204"/>
    </source>
</evidence>
<dbReference type="Pfam" id="PF11967">
    <property type="entry name" value="RecO_N"/>
    <property type="match status" value="1"/>
</dbReference>
<sequence>MYHLYHTEAFIIGSTPRGEGSQTITLLTKELGLITTTAQSVREERSKLRYGLQEFSLSYCTLVRGKGIWRLTSAVLTEHLYHTFRGVPEASLLFGRVFRLLRRLAPGEEKNEHVFIAVRESIEFAKTYPILPVAEIEIVLVLRVLYLLGYLAPRGEFGAVLANELVWNESLLDEAKSFRTIALTDINNSLQATQL</sequence>
<dbReference type="GO" id="GO:0006310">
    <property type="term" value="P:DNA recombination"/>
    <property type="evidence" value="ECO:0007669"/>
    <property type="project" value="UniProtKB-KW"/>
</dbReference>
<dbReference type="Gene3D" id="2.40.50.140">
    <property type="entry name" value="Nucleic acid-binding proteins"/>
    <property type="match status" value="1"/>
</dbReference>
<organism evidence="5 6">
    <name type="scientific">Candidatus Taylorbacteria bacterium CG11_big_fil_rev_8_21_14_0_20_46_11</name>
    <dbReference type="NCBI Taxonomy" id="1975025"/>
    <lineage>
        <taxon>Bacteria</taxon>
        <taxon>Candidatus Tayloriibacteriota</taxon>
    </lineage>
</organism>
<evidence type="ECO:0000259" key="4">
    <source>
        <dbReference type="Pfam" id="PF11967"/>
    </source>
</evidence>
<dbReference type="AlphaFoldDB" id="A0A2H0KCD2"/>
<dbReference type="EMBL" id="PCVG01000067">
    <property type="protein sequence ID" value="PIQ68253.1"/>
    <property type="molecule type" value="Genomic_DNA"/>
</dbReference>
<evidence type="ECO:0000313" key="5">
    <source>
        <dbReference type="EMBL" id="PIQ68253.1"/>
    </source>
</evidence>
<dbReference type="GO" id="GO:0043590">
    <property type="term" value="C:bacterial nucleoid"/>
    <property type="evidence" value="ECO:0007669"/>
    <property type="project" value="TreeGrafter"/>
</dbReference>
<evidence type="ECO:0000256" key="2">
    <source>
        <dbReference type="ARBA" id="ARBA00023172"/>
    </source>
</evidence>
<evidence type="ECO:0000256" key="1">
    <source>
        <dbReference type="ARBA" id="ARBA00022763"/>
    </source>
</evidence>
<dbReference type="GO" id="GO:0006302">
    <property type="term" value="P:double-strand break repair"/>
    <property type="evidence" value="ECO:0007669"/>
    <property type="project" value="TreeGrafter"/>
</dbReference>
<dbReference type="InterPro" id="IPR022572">
    <property type="entry name" value="DNA_rep/recomb_RecO_N"/>
</dbReference>
<accession>A0A2H0KCD2</accession>
<dbReference type="PANTHER" id="PTHR33991">
    <property type="entry name" value="DNA REPAIR PROTEIN RECO"/>
    <property type="match status" value="1"/>
</dbReference>
<keyword evidence="3" id="KW-0234">DNA repair</keyword>
<feature type="domain" description="DNA replication/recombination mediator RecO N-terminal" evidence="4">
    <location>
        <begin position="4"/>
        <end position="77"/>
    </location>
</feature>
<gene>
    <name evidence="5" type="ORF">COV91_05095</name>
</gene>
<name>A0A2H0KCD2_9BACT</name>